<dbReference type="OrthoDB" id="4842213at2759"/>
<sequence length="127" mass="13969">MDGSREHEPTKNQGAKPRWFKHVKDWLSVSEPSAQAMKDQTNSTYKKYGIDKHDPQAAAKMHLPVGKVPDGVTTSMKGPSPEKALRERTREAMARQSYWGRGGSQSVSSGVSSDASTKEAKQIAPWA</sequence>
<dbReference type="AlphaFoldDB" id="A0A2S4L8X0"/>
<evidence type="ECO:0000313" key="2">
    <source>
        <dbReference type="EMBL" id="POR38882.1"/>
    </source>
</evidence>
<keyword evidence="3" id="KW-1185">Reference proteome</keyword>
<gene>
    <name evidence="2" type="ORF">TPAR_00915</name>
</gene>
<reference evidence="2 3" key="1">
    <citation type="submission" date="2018-01" db="EMBL/GenBank/DDBJ databases">
        <title>Harnessing the power of phylogenomics to disentangle the directionality and signatures of interkingdom host jumping in the parasitic fungal genus Tolypocladium.</title>
        <authorList>
            <person name="Quandt C.A."/>
            <person name="Patterson W."/>
            <person name="Spatafora J.W."/>
        </authorList>
    </citation>
    <scope>NUCLEOTIDE SEQUENCE [LARGE SCALE GENOMIC DNA]</scope>
    <source>
        <strain evidence="2 3">NRBC 100945</strain>
    </source>
</reference>
<proteinExistence type="predicted"/>
<accession>A0A2S4L8X0</accession>
<dbReference type="EMBL" id="PKSG01000092">
    <property type="protein sequence ID" value="POR38882.1"/>
    <property type="molecule type" value="Genomic_DNA"/>
</dbReference>
<evidence type="ECO:0000313" key="3">
    <source>
        <dbReference type="Proteomes" id="UP000237481"/>
    </source>
</evidence>
<feature type="region of interest" description="Disordered" evidence="1">
    <location>
        <begin position="63"/>
        <end position="127"/>
    </location>
</feature>
<dbReference type="Proteomes" id="UP000237481">
    <property type="component" value="Unassembled WGS sequence"/>
</dbReference>
<evidence type="ECO:0000256" key="1">
    <source>
        <dbReference type="SAM" id="MobiDB-lite"/>
    </source>
</evidence>
<name>A0A2S4L8X0_9HYPO</name>
<organism evidence="2 3">
    <name type="scientific">Tolypocladium paradoxum</name>
    <dbReference type="NCBI Taxonomy" id="94208"/>
    <lineage>
        <taxon>Eukaryota</taxon>
        <taxon>Fungi</taxon>
        <taxon>Dikarya</taxon>
        <taxon>Ascomycota</taxon>
        <taxon>Pezizomycotina</taxon>
        <taxon>Sordariomycetes</taxon>
        <taxon>Hypocreomycetidae</taxon>
        <taxon>Hypocreales</taxon>
        <taxon>Ophiocordycipitaceae</taxon>
        <taxon>Tolypocladium</taxon>
    </lineage>
</organism>
<protein>
    <submittedName>
        <fullName evidence="2">Uncharacterized protein</fullName>
    </submittedName>
</protein>
<comment type="caution">
    <text evidence="2">The sequence shown here is derived from an EMBL/GenBank/DDBJ whole genome shotgun (WGS) entry which is preliminary data.</text>
</comment>
<feature type="compositionally biased region" description="Basic and acidic residues" evidence="1">
    <location>
        <begin position="83"/>
        <end position="93"/>
    </location>
</feature>
<feature type="compositionally biased region" description="Low complexity" evidence="1">
    <location>
        <begin position="104"/>
        <end position="113"/>
    </location>
</feature>